<comment type="similarity">
    <text evidence="2">Belongs to the major royal jelly protein family.</text>
</comment>
<evidence type="ECO:0000313" key="5">
    <source>
        <dbReference type="EMBL" id="KAK9681134.1"/>
    </source>
</evidence>
<evidence type="ECO:0000256" key="4">
    <source>
        <dbReference type="SAM" id="SignalP"/>
    </source>
</evidence>
<dbReference type="EMBL" id="JASJQH010009124">
    <property type="protein sequence ID" value="KAK9681134.1"/>
    <property type="molecule type" value="Genomic_DNA"/>
</dbReference>
<evidence type="ECO:0000313" key="6">
    <source>
        <dbReference type="Proteomes" id="UP001479436"/>
    </source>
</evidence>
<dbReference type="Pfam" id="PF03022">
    <property type="entry name" value="MRJP"/>
    <property type="match status" value="1"/>
</dbReference>
<sequence>MKWASLLSILIFSGQGIFSDDEFIDPSKPTTNRDPMTFGPALEVVHEFYQQLPTGVAVSSDGRMFVSYPRWTDDVRYSVAEIINGKEIPYPSLSMHPQTSEIQSANVTNRSFKDLIVSAQAIELDGQDRLWVVDTGSVFRGKTVNEGCKLLCFDLRTNTVVETIVFNEPLIHDISYINDVRFDLSRGYAYVTDSSSRPGLIIVNLKTRKAWRRFNEHPFTLADDKFVPTVEGIPIQPIIDGVYGHLTSGADGISLNTNGTRLFWCALSSRSLYSIAADLLTDPNYQDKELERFVTQHGDKGGAADGLEIDSKDRLYVTNYEHNSINRYYADTGRIELFVRDPRNLWPDTMHVTDGYLYWIANQMRGSGVRPFYMFKVPIDAKRVLL</sequence>
<keyword evidence="6" id="KW-1185">Reference proteome</keyword>
<dbReference type="Proteomes" id="UP001479436">
    <property type="component" value="Unassembled WGS sequence"/>
</dbReference>
<accession>A0ABR2VNQ1</accession>
<comment type="subcellular location">
    <subcellularLocation>
        <location evidence="1">Secreted</location>
    </subcellularLocation>
</comment>
<evidence type="ECO:0000256" key="1">
    <source>
        <dbReference type="ARBA" id="ARBA00004613"/>
    </source>
</evidence>
<dbReference type="SUPFAM" id="SSF101898">
    <property type="entry name" value="NHL repeat"/>
    <property type="match status" value="1"/>
</dbReference>
<reference evidence="5 6" key="1">
    <citation type="submission" date="2023-04" db="EMBL/GenBank/DDBJ databases">
        <title>Genome of Basidiobolus ranarum AG-B5.</title>
        <authorList>
            <person name="Stajich J.E."/>
            <person name="Carter-House D."/>
            <person name="Gryganskyi A."/>
        </authorList>
    </citation>
    <scope>NUCLEOTIDE SEQUENCE [LARGE SCALE GENOMIC DNA]</scope>
    <source>
        <strain evidence="5 6">AG-B5</strain>
    </source>
</reference>
<evidence type="ECO:0000256" key="3">
    <source>
        <dbReference type="ARBA" id="ARBA00022525"/>
    </source>
</evidence>
<gene>
    <name evidence="5" type="ORF">K7432_015744</name>
</gene>
<proteinExistence type="inferred from homology"/>
<dbReference type="PANTHER" id="PTHR10009">
    <property type="entry name" value="PROTEIN YELLOW-RELATED"/>
    <property type="match status" value="1"/>
</dbReference>
<evidence type="ECO:0008006" key="7">
    <source>
        <dbReference type="Google" id="ProtNLM"/>
    </source>
</evidence>
<organism evidence="5 6">
    <name type="scientific">Basidiobolus ranarum</name>
    <dbReference type="NCBI Taxonomy" id="34480"/>
    <lineage>
        <taxon>Eukaryota</taxon>
        <taxon>Fungi</taxon>
        <taxon>Fungi incertae sedis</taxon>
        <taxon>Zoopagomycota</taxon>
        <taxon>Entomophthoromycotina</taxon>
        <taxon>Basidiobolomycetes</taxon>
        <taxon>Basidiobolales</taxon>
        <taxon>Basidiobolaceae</taxon>
        <taxon>Basidiobolus</taxon>
    </lineage>
</organism>
<name>A0ABR2VNQ1_9FUNG</name>
<feature type="signal peptide" evidence="4">
    <location>
        <begin position="1"/>
        <end position="19"/>
    </location>
</feature>
<feature type="chain" id="PRO_5047405666" description="Major royal jelly protein" evidence="4">
    <location>
        <begin position="20"/>
        <end position="386"/>
    </location>
</feature>
<evidence type="ECO:0000256" key="2">
    <source>
        <dbReference type="ARBA" id="ARBA00009127"/>
    </source>
</evidence>
<comment type="caution">
    <text evidence="5">The sequence shown here is derived from an EMBL/GenBank/DDBJ whole genome shotgun (WGS) entry which is preliminary data.</text>
</comment>
<dbReference type="InterPro" id="IPR017996">
    <property type="entry name" value="MRJP/yellow-related"/>
</dbReference>
<dbReference type="InterPro" id="IPR011042">
    <property type="entry name" value="6-blade_b-propeller_TolB-like"/>
</dbReference>
<keyword evidence="3" id="KW-0964">Secreted</keyword>
<keyword evidence="4" id="KW-0732">Signal</keyword>
<protein>
    <recommendedName>
        <fullName evidence="7">Major royal jelly protein</fullName>
    </recommendedName>
</protein>
<dbReference type="PANTHER" id="PTHR10009:SF18">
    <property type="entry name" value="PROTEIN YELLOW-LIKE PROTEIN"/>
    <property type="match status" value="1"/>
</dbReference>
<dbReference type="Gene3D" id="2.120.10.30">
    <property type="entry name" value="TolB, C-terminal domain"/>
    <property type="match status" value="1"/>
</dbReference>